<dbReference type="InterPro" id="IPR013377">
    <property type="entry name" value="FlgJ"/>
</dbReference>
<dbReference type="GO" id="GO:0016798">
    <property type="term" value="F:hydrolase activity, acting on glycosyl bonds"/>
    <property type="evidence" value="ECO:0007669"/>
    <property type="project" value="InterPro"/>
</dbReference>
<evidence type="ECO:0000313" key="3">
    <source>
        <dbReference type="EMBL" id="TIC85393.1"/>
    </source>
</evidence>
<dbReference type="PANTHER" id="PTHR33308">
    <property type="entry name" value="PEPTIDOGLYCAN HYDROLASE FLGJ"/>
    <property type="match status" value="1"/>
</dbReference>
<dbReference type="Pfam" id="PF01832">
    <property type="entry name" value="Glucosaminidase"/>
    <property type="match status" value="1"/>
</dbReference>
<dbReference type="GO" id="GO:0044780">
    <property type="term" value="P:bacterial-type flagellum assembly"/>
    <property type="evidence" value="ECO:0007669"/>
    <property type="project" value="InterPro"/>
</dbReference>
<keyword evidence="3" id="KW-0966">Cell projection</keyword>
<reference evidence="3 4" key="1">
    <citation type="submission" date="2019-04" db="EMBL/GenBank/DDBJ databases">
        <title>Crenobacter sp. nov.</title>
        <authorList>
            <person name="Shi S."/>
        </authorList>
    </citation>
    <scope>NUCLEOTIDE SEQUENCE [LARGE SCALE GENOMIC DNA]</scope>
    <source>
        <strain evidence="3 4">GY 70310</strain>
    </source>
</reference>
<feature type="domain" description="Mannosyl-glycoprotein endo-beta-N-acetylglucosamidase-like" evidence="2">
    <location>
        <begin position="58"/>
        <end position="221"/>
    </location>
</feature>
<keyword evidence="3" id="KW-0969">Cilium</keyword>
<dbReference type="InterPro" id="IPR002901">
    <property type="entry name" value="MGlyc_endo_b_GlcNAc-like_dom"/>
</dbReference>
<evidence type="ECO:0000256" key="1">
    <source>
        <dbReference type="ARBA" id="ARBA00022801"/>
    </source>
</evidence>
<comment type="caution">
    <text evidence="3">The sequence shown here is derived from an EMBL/GenBank/DDBJ whole genome shotgun (WGS) entry which is preliminary data.</text>
</comment>
<name>A0A4V4N8U9_9NEIS</name>
<evidence type="ECO:0000313" key="4">
    <source>
        <dbReference type="Proteomes" id="UP000308891"/>
    </source>
</evidence>
<dbReference type="Gene3D" id="1.10.530.10">
    <property type="match status" value="1"/>
</dbReference>
<proteinExistence type="predicted"/>
<dbReference type="OrthoDB" id="289937at2"/>
<dbReference type="GO" id="GO:0071973">
    <property type="term" value="P:bacterial-type flagellum-dependent cell motility"/>
    <property type="evidence" value="ECO:0007669"/>
    <property type="project" value="TreeGrafter"/>
</dbReference>
<dbReference type="Proteomes" id="UP000308891">
    <property type="component" value="Unassembled WGS sequence"/>
</dbReference>
<dbReference type="GO" id="GO:0004040">
    <property type="term" value="F:amidase activity"/>
    <property type="evidence" value="ECO:0007669"/>
    <property type="project" value="InterPro"/>
</dbReference>
<dbReference type="InterPro" id="IPR051056">
    <property type="entry name" value="Glycosyl_Hydrolase_73"/>
</dbReference>
<protein>
    <submittedName>
        <fullName evidence="3">Flagellar assembly peptidoglycan hydrolase FlgJ</fullName>
    </submittedName>
</protein>
<dbReference type="Gene3D" id="2.10.70.40">
    <property type="entry name" value="peptidoglycan hydrolase"/>
    <property type="match status" value="1"/>
</dbReference>
<dbReference type="EMBL" id="STGJ01000003">
    <property type="protein sequence ID" value="TIC85393.1"/>
    <property type="molecule type" value="Genomic_DNA"/>
</dbReference>
<gene>
    <name evidence="3" type="primary">flgJ</name>
    <name evidence="3" type="ORF">E5K04_04785</name>
</gene>
<dbReference type="SMART" id="SM00047">
    <property type="entry name" value="LYZ2"/>
    <property type="match status" value="1"/>
</dbReference>
<dbReference type="AlphaFoldDB" id="A0A4V4N8U9"/>
<accession>A0A4V4N8U9</accession>
<sequence>MPYLWGFEEVFELGMALGMLVAAWRLLPASSVRRPALTALFLLSFMMLAGCQSPRIPATGDAGSVQHAFASRMLPMAAPAAESLGVSPRLVVAHAALESGWGSQPIRSADGEDSFNLFSLKATPAWQGRTVDILTTEYLRGRPVKRVERFRAYDSYTDAFDDYARLLAGLTRYQGVLGAGDDERQFACALRRGGYATDPAYVEKLVRVSGFLKGLALPESSAPDRGEAPV</sequence>
<dbReference type="NCBIfam" id="TIGR02541">
    <property type="entry name" value="flagell_FlgJ"/>
    <property type="match status" value="1"/>
</dbReference>
<dbReference type="PANTHER" id="PTHR33308:SF9">
    <property type="entry name" value="PEPTIDOGLYCAN HYDROLASE FLGJ"/>
    <property type="match status" value="1"/>
</dbReference>
<evidence type="ECO:0000259" key="2">
    <source>
        <dbReference type="SMART" id="SM00047"/>
    </source>
</evidence>
<keyword evidence="4" id="KW-1185">Reference proteome</keyword>
<keyword evidence="1 3" id="KW-0378">Hydrolase</keyword>
<organism evidence="3 4">
    <name type="scientific">Crenobacter intestini</name>
    <dbReference type="NCBI Taxonomy" id="2563443"/>
    <lineage>
        <taxon>Bacteria</taxon>
        <taxon>Pseudomonadati</taxon>
        <taxon>Pseudomonadota</taxon>
        <taxon>Betaproteobacteria</taxon>
        <taxon>Neisseriales</taxon>
        <taxon>Neisseriaceae</taxon>
        <taxon>Crenobacter</taxon>
    </lineage>
</organism>
<keyword evidence="3" id="KW-0282">Flagellum</keyword>